<sequence length="207" mass="23585">MAGVEDLVQQYLLHPDVVCKNPSASHFETSIQVFVRRQFTVPDSIAPPAPETLGQAATGDGAQQCGTLENILERLNVLRTKLCENNNRITDSGQAEESKDVFNRYNTVDRPPERRPRPHDSGRSYKHRQRYAVKTRSQMRKHDPPMTMKQHQLKPWKSPPESPLIPSTSASPPKLKPKKQQRNLATMSKKDLIDAMQWDHSTRTLNI</sequence>
<feature type="non-terminal residue" evidence="2">
    <location>
        <position position="207"/>
    </location>
</feature>
<dbReference type="Proteomes" id="UP001194580">
    <property type="component" value="Unassembled WGS sequence"/>
</dbReference>
<organism evidence="2 3">
    <name type="scientific">Linnemannia exigua</name>
    <dbReference type="NCBI Taxonomy" id="604196"/>
    <lineage>
        <taxon>Eukaryota</taxon>
        <taxon>Fungi</taxon>
        <taxon>Fungi incertae sedis</taxon>
        <taxon>Mucoromycota</taxon>
        <taxon>Mortierellomycotina</taxon>
        <taxon>Mortierellomycetes</taxon>
        <taxon>Mortierellales</taxon>
        <taxon>Mortierellaceae</taxon>
        <taxon>Linnemannia</taxon>
    </lineage>
</organism>
<evidence type="ECO:0000256" key="1">
    <source>
        <dbReference type="SAM" id="MobiDB-lite"/>
    </source>
</evidence>
<accession>A0AAD4H044</accession>
<keyword evidence="3" id="KW-1185">Reference proteome</keyword>
<comment type="caution">
    <text evidence="2">The sequence shown here is derived from an EMBL/GenBank/DDBJ whole genome shotgun (WGS) entry which is preliminary data.</text>
</comment>
<protein>
    <submittedName>
        <fullName evidence="2">Uncharacterized protein</fullName>
    </submittedName>
</protein>
<evidence type="ECO:0000313" key="2">
    <source>
        <dbReference type="EMBL" id="KAG0247937.1"/>
    </source>
</evidence>
<feature type="compositionally biased region" description="Basic residues" evidence="1">
    <location>
        <begin position="124"/>
        <end position="139"/>
    </location>
</feature>
<dbReference type="EMBL" id="JAAAIL010004330">
    <property type="protein sequence ID" value="KAG0247937.1"/>
    <property type="molecule type" value="Genomic_DNA"/>
</dbReference>
<feature type="compositionally biased region" description="Basic and acidic residues" evidence="1">
    <location>
        <begin position="110"/>
        <end position="123"/>
    </location>
</feature>
<proteinExistence type="predicted"/>
<name>A0AAD4H044_9FUNG</name>
<evidence type="ECO:0000313" key="3">
    <source>
        <dbReference type="Proteomes" id="UP001194580"/>
    </source>
</evidence>
<reference evidence="2" key="1">
    <citation type="journal article" date="2020" name="Fungal Divers.">
        <title>Resolving the Mortierellaceae phylogeny through synthesis of multi-gene phylogenetics and phylogenomics.</title>
        <authorList>
            <person name="Vandepol N."/>
            <person name="Liber J."/>
            <person name="Desiro A."/>
            <person name="Na H."/>
            <person name="Kennedy M."/>
            <person name="Barry K."/>
            <person name="Grigoriev I.V."/>
            <person name="Miller A.N."/>
            <person name="O'Donnell K."/>
            <person name="Stajich J.E."/>
            <person name="Bonito G."/>
        </authorList>
    </citation>
    <scope>NUCLEOTIDE SEQUENCE</scope>
    <source>
        <strain evidence="2">NRRL 28262</strain>
    </source>
</reference>
<feature type="region of interest" description="Disordered" evidence="1">
    <location>
        <begin position="91"/>
        <end position="184"/>
    </location>
</feature>
<dbReference type="AlphaFoldDB" id="A0AAD4H044"/>
<gene>
    <name evidence="2" type="ORF">BGZ95_008337</name>
</gene>